<dbReference type="EMBL" id="FUKJ01000273">
    <property type="protein sequence ID" value="SJM93618.1"/>
    <property type="molecule type" value="Genomic_DNA"/>
</dbReference>
<accession>A0A1R4HBI9</accession>
<dbReference type="InterPro" id="IPR007159">
    <property type="entry name" value="SpoVT-AbrB_dom"/>
</dbReference>
<evidence type="ECO:0000259" key="1">
    <source>
        <dbReference type="SMART" id="SM00966"/>
    </source>
</evidence>
<sequence length="86" mass="9705">MPIATLRPKGQITIPVNILKAWGININEQVEVNIHNGVVTLIPLKRKETPVRKDIMDFVGIGRGMWGETAEEVDASIKELRDSWTR</sequence>
<protein>
    <submittedName>
        <fullName evidence="2">Transcriptional regulator, AbrB family</fullName>
    </submittedName>
</protein>
<evidence type="ECO:0000313" key="3">
    <source>
        <dbReference type="Proteomes" id="UP000195442"/>
    </source>
</evidence>
<dbReference type="Pfam" id="PF04014">
    <property type="entry name" value="MazE_antitoxin"/>
    <property type="match status" value="1"/>
</dbReference>
<dbReference type="GO" id="GO:0003677">
    <property type="term" value="F:DNA binding"/>
    <property type="evidence" value="ECO:0007669"/>
    <property type="project" value="InterPro"/>
</dbReference>
<reference evidence="3" key="1">
    <citation type="submission" date="2017-02" db="EMBL/GenBank/DDBJ databases">
        <authorList>
            <person name="Daims H."/>
        </authorList>
    </citation>
    <scope>NUCLEOTIDE SEQUENCE [LARGE SCALE GENOMIC DNA]</scope>
</reference>
<dbReference type="RefSeq" id="WP_087147452.1">
    <property type="nucleotide sequence ID" value="NZ_FUKJ01000273.1"/>
</dbReference>
<gene>
    <name evidence="2" type="ORF">CRENPOLYSF2_3440004</name>
</gene>
<dbReference type="SUPFAM" id="SSF89447">
    <property type="entry name" value="AbrB/MazE/MraZ-like"/>
    <property type="match status" value="1"/>
</dbReference>
<dbReference type="InterPro" id="IPR037914">
    <property type="entry name" value="SpoVT-AbrB_sf"/>
</dbReference>
<feature type="domain" description="SpoVT-AbrB" evidence="1">
    <location>
        <begin position="4"/>
        <end position="49"/>
    </location>
</feature>
<keyword evidence="3" id="KW-1185">Reference proteome</keyword>
<name>A0A1R4HBI9_9GAMM</name>
<dbReference type="Proteomes" id="UP000195442">
    <property type="component" value="Unassembled WGS sequence"/>
</dbReference>
<organism evidence="2 3">
    <name type="scientific">Crenothrix polyspora</name>
    <dbReference type="NCBI Taxonomy" id="360316"/>
    <lineage>
        <taxon>Bacteria</taxon>
        <taxon>Pseudomonadati</taxon>
        <taxon>Pseudomonadota</taxon>
        <taxon>Gammaproteobacteria</taxon>
        <taxon>Methylococcales</taxon>
        <taxon>Crenotrichaceae</taxon>
        <taxon>Crenothrix</taxon>
    </lineage>
</organism>
<dbReference type="OrthoDB" id="9809003at2"/>
<proteinExistence type="predicted"/>
<dbReference type="AlphaFoldDB" id="A0A1R4HBI9"/>
<dbReference type="SMART" id="SM00966">
    <property type="entry name" value="SpoVT_AbrB"/>
    <property type="match status" value="1"/>
</dbReference>
<dbReference type="Gene3D" id="2.10.260.10">
    <property type="match status" value="1"/>
</dbReference>
<evidence type="ECO:0000313" key="2">
    <source>
        <dbReference type="EMBL" id="SJM93618.1"/>
    </source>
</evidence>